<evidence type="ECO:0000313" key="3">
    <source>
        <dbReference type="Proteomes" id="UP000199288"/>
    </source>
</evidence>
<dbReference type="OrthoDB" id="3257812at2"/>
<gene>
    <name evidence="2" type="ORF">SAMN02910418_02359</name>
</gene>
<reference evidence="3" key="1">
    <citation type="submission" date="2016-10" db="EMBL/GenBank/DDBJ databases">
        <authorList>
            <person name="Varghese N."/>
            <person name="Submissions S."/>
        </authorList>
    </citation>
    <scope>NUCLEOTIDE SEQUENCE [LARGE SCALE GENOMIC DNA]</scope>
    <source>
        <strain evidence="3">KPR-1</strain>
    </source>
</reference>
<name>A0A1H4DUP2_9ACTO</name>
<proteinExistence type="predicted"/>
<dbReference type="Proteomes" id="UP000199288">
    <property type="component" value="Unassembled WGS sequence"/>
</dbReference>
<organism evidence="2 3">
    <name type="scientific">Bowdeniella nasicola</name>
    <dbReference type="NCBI Taxonomy" id="208480"/>
    <lineage>
        <taxon>Bacteria</taxon>
        <taxon>Bacillati</taxon>
        <taxon>Actinomycetota</taxon>
        <taxon>Actinomycetes</taxon>
        <taxon>Actinomycetales</taxon>
        <taxon>Actinomycetaceae</taxon>
        <taxon>Bowdeniella</taxon>
    </lineage>
</organism>
<keyword evidence="3" id="KW-1185">Reference proteome</keyword>
<protein>
    <submittedName>
        <fullName evidence="2">Uncharacterized protein</fullName>
    </submittedName>
</protein>
<dbReference type="RefSeq" id="WP_092566113.1">
    <property type="nucleotide sequence ID" value="NZ_FNQV01000020.1"/>
</dbReference>
<feature type="compositionally biased region" description="Acidic residues" evidence="1">
    <location>
        <begin position="1"/>
        <end position="11"/>
    </location>
</feature>
<feature type="region of interest" description="Disordered" evidence="1">
    <location>
        <begin position="544"/>
        <end position="565"/>
    </location>
</feature>
<evidence type="ECO:0000313" key="2">
    <source>
        <dbReference type="EMBL" id="SEA76306.1"/>
    </source>
</evidence>
<dbReference type="AlphaFoldDB" id="A0A1H4DUP2"/>
<sequence length="565" mass="61139">MGDIPDSDDEREAAPTPENQSELEPATHDERPVLVEVLPGVAAIFGDVPVGMPEINLDILPELDRSQLSSVLATIGPSMTALGNAWETAARLKGLYKLAPETQKLIDAGLKLSVKDGYNISSIRTAKGFVQARFMKLGPRSPAQLASVGPAVAMLAVQAAVTEVAHVVQANIALTTHTLKAIRHEQWSQLEGLAEAIHEATKEARAISAVTESIWDPISPSGAALRQQVKLYRRNTANHLAEIDRLEGRERREYFEANGEAVVFDAYALLTSLRAFGEYQTLRVALARTRGHDDPDEVKVFDHLTKTVPDELQEGLRDVRALVDQLVRSLSLSAGLGSASAFSLSKWSRDARQARLNSAQLLSAIEPLADALSIRFETPTNLEAQCAPDGLEMDRYLRILQLQLDDGEELRGLAFTHVARSGDLSGVVPAVQAKRVDAAWGVRSAGKFGSLLSGVELADVVAVTNRRIIATSARDLLQRGEIDASYSLSDVKYVRPPSARPDEVRPTLAVTTKDDDLRLMFPQRADPQDIDDLAALIRDLASSTTPELIGTDGPSGQAQLSPGED</sequence>
<feature type="region of interest" description="Disordered" evidence="1">
    <location>
        <begin position="1"/>
        <end position="29"/>
    </location>
</feature>
<dbReference type="EMBL" id="FNQV01000020">
    <property type="protein sequence ID" value="SEA76306.1"/>
    <property type="molecule type" value="Genomic_DNA"/>
</dbReference>
<accession>A0A1H4DUP2</accession>
<feature type="compositionally biased region" description="Polar residues" evidence="1">
    <location>
        <begin position="554"/>
        <end position="565"/>
    </location>
</feature>
<evidence type="ECO:0000256" key="1">
    <source>
        <dbReference type="SAM" id="MobiDB-lite"/>
    </source>
</evidence>